<dbReference type="RefSeq" id="WP_097160255.1">
    <property type="nucleotide sequence ID" value="NZ_JBEPMQ010000011.1"/>
</dbReference>
<evidence type="ECO:0000259" key="8">
    <source>
        <dbReference type="PROSITE" id="PS50850"/>
    </source>
</evidence>
<dbReference type="PRINTS" id="PR01988">
    <property type="entry name" value="EXPORTERBACE"/>
</dbReference>
<evidence type="ECO:0000256" key="2">
    <source>
        <dbReference type="ARBA" id="ARBA00022448"/>
    </source>
</evidence>
<accession>A0A285D5E4</accession>
<feature type="transmembrane region" description="Helical" evidence="7">
    <location>
        <begin position="257"/>
        <end position="275"/>
    </location>
</feature>
<gene>
    <name evidence="9" type="ORF">SAMN05877753_110225</name>
</gene>
<feature type="transmembrane region" description="Helical" evidence="7">
    <location>
        <begin position="308"/>
        <end position="325"/>
    </location>
</feature>
<dbReference type="GO" id="GO:0022857">
    <property type="term" value="F:transmembrane transporter activity"/>
    <property type="evidence" value="ECO:0007669"/>
    <property type="project" value="InterPro"/>
</dbReference>
<feature type="transmembrane region" description="Helical" evidence="7">
    <location>
        <begin position="373"/>
        <end position="394"/>
    </location>
</feature>
<dbReference type="Gene3D" id="1.20.1250.20">
    <property type="entry name" value="MFS general substrate transporter like domains"/>
    <property type="match status" value="1"/>
</dbReference>
<dbReference type="InterPro" id="IPR022324">
    <property type="entry name" value="Bacilysin_exporter_BacE_put"/>
</dbReference>
<evidence type="ECO:0000256" key="7">
    <source>
        <dbReference type="SAM" id="Phobius"/>
    </source>
</evidence>
<dbReference type="PANTHER" id="PTHR43266:SF2">
    <property type="entry name" value="MAJOR FACILITATOR SUPERFAMILY (MFS) PROFILE DOMAIN-CONTAINING PROTEIN"/>
    <property type="match status" value="1"/>
</dbReference>
<feature type="transmembrane region" description="Helical" evidence="7">
    <location>
        <begin position="12"/>
        <end position="39"/>
    </location>
</feature>
<keyword evidence="5 7" id="KW-1133">Transmembrane helix</keyword>
<feature type="domain" description="Major facilitator superfamily (MFS) profile" evidence="8">
    <location>
        <begin position="12"/>
        <end position="399"/>
    </location>
</feature>
<dbReference type="Pfam" id="PF07690">
    <property type="entry name" value="MFS_1"/>
    <property type="match status" value="1"/>
</dbReference>
<dbReference type="Proteomes" id="UP000219546">
    <property type="component" value="Unassembled WGS sequence"/>
</dbReference>
<feature type="transmembrane region" description="Helical" evidence="7">
    <location>
        <begin position="282"/>
        <end position="302"/>
    </location>
</feature>
<name>A0A285D5E4_9BACI</name>
<keyword evidence="6 7" id="KW-0472">Membrane</keyword>
<proteinExistence type="predicted"/>
<dbReference type="EMBL" id="OAOP01000010">
    <property type="protein sequence ID" value="SNX75027.1"/>
    <property type="molecule type" value="Genomic_DNA"/>
</dbReference>
<evidence type="ECO:0000256" key="6">
    <source>
        <dbReference type="ARBA" id="ARBA00023136"/>
    </source>
</evidence>
<dbReference type="SUPFAM" id="SSF103473">
    <property type="entry name" value="MFS general substrate transporter"/>
    <property type="match status" value="1"/>
</dbReference>
<dbReference type="InterPro" id="IPR020846">
    <property type="entry name" value="MFS_dom"/>
</dbReference>
<keyword evidence="4 7" id="KW-0812">Transmembrane</keyword>
<feature type="transmembrane region" description="Helical" evidence="7">
    <location>
        <begin position="219"/>
        <end position="237"/>
    </location>
</feature>
<dbReference type="GO" id="GO:0005886">
    <property type="term" value="C:plasma membrane"/>
    <property type="evidence" value="ECO:0007669"/>
    <property type="project" value="UniProtKB-SubCell"/>
</dbReference>
<dbReference type="OrthoDB" id="2156306at2"/>
<feature type="transmembrane region" description="Helical" evidence="7">
    <location>
        <begin position="346"/>
        <end position="367"/>
    </location>
</feature>
<reference evidence="9 10" key="1">
    <citation type="submission" date="2017-08" db="EMBL/GenBank/DDBJ databases">
        <authorList>
            <person name="de Groot N.N."/>
        </authorList>
    </citation>
    <scope>NUCLEOTIDE SEQUENCE [LARGE SCALE GENOMIC DNA]</scope>
    <source>
        <strain evidence="9 10">JC228</strain>
    </source>
</reference>
<evidence type="ECO:0000256" key="3">
    <source>
        <dbReference type="ARBA" id="ARBA00022475"/>
    </source>
</evidence>
<protein>
    <submittedName>
        <fullName evidence="9">Predicted MFS family arabinose efflux permease</fullName>
    </submittedName>
</protein>
<keyword evidence="2" id="KW-0813">Transport</keyword>
<evidence type="ECO:0000256" key="5">
    <source>
        <dbReference type="ARBA" id="ARBA00022989"/>
    </source>
</evidence>
<sequence length="416" mass="45932">MKFIEKWHRWRSPLLLIGAAGISGLGDFIFLVALNLLVFQMTGSAAAVAGLWIVGPLASIFTRFWAGSIIDRANRRKLMIWTDLIRAFLISLVPFIYTVYGIYIILALVSMAKAFFSPASITYITELVPADQRKQFNAFYSLTSSGAFILGPAIAGVLFVIGSVNMAIFLNAASFLISAVLFLYLPNLQETKSSFKNPLSFSAIREDTRIVIAFGKKTPVFILILGLYLGTLFTTFAMDTQEVVFTQSVVGLSELDYSLLISITGIGSILGSVAVSSFSKKLSIRMLFGGGLLMMSLGYLLYAFSNSFMMIAIGFIILGFFNSFSNTGYNTFYQYHVPIEIMGRVTSFYGLIQSTGQILLVVIVGLAADIFPLRFIIVLLSLVNLISIVSLLILMRHRKYQSVFTNVDSKQRIKVS</sequence>
<evidence type="ECO:0000256" key="1">
    <source>
        <dbReference type="ARBA" id="ARBA00004651"/>
    </source>
</evidence>
<dbReference type="PROSITE" id="PS50850">
    <property type="entry name" value="MFS"/>
    <property type="match status" value="1"/>
</dbReference>
<evidence type="ECO:0000256" key="4">
    <source>
        <dbReference type="ARBA" id="ARBA00022692"/>
    </source>
</evidence>
<comment type="subcellular location">
    <subcellularLocation>
        <location evidence="1">Cell membrane</location>
        <topology evidence="1">Multi-pass membrane protein</topology>
    </subcellularLocation>
</comment>
<evidence type="ECO:0000313" key="10">
    <source>
        <dbReference type="Proteomes" id="UP000219546"/>
    </source>
</evidence>
<dbReference type="CDD" id="cd06173">
    <property type="entry name" value="MFS_MefA_like"/>
    <property type="match status" value="1"/>
</dbReference>
<organism evidence="9 10">
    <name type="scientific">Bacillus oleivorans</name>
    <dbReference type="NCBI Taxonomy" id="1448271"/>
    <lineage>
        <taxon>Bacteria</taxon>
        <taxon>Bacillati</taxon>
        <taxon>Bacillota</taxon>
        <taxon>Bacilli</taxon>
        <taxon>Bacillales</taxon>
        <taxon>Bacillaceae</taxon>
        <taxon>Bacillus</taxon>
    </lineage>
</organism>
<evidence type="ECO:0000313" key="9">
    <source>
        <dbReference type="EMBL" id="SNX75027.1"/>
    </source>
</evidence>
<dbReference type="InterPro" id="IPR011701">
    <property type="entry name" value="MFS"/>
</dbReference>
<dbReference type="PANTHER" id="PTHR43266">
    <property type="entry name" value="MACROLIDE-EFFLUX PROTEIN"/>
    <property type="match status" value="1"/>
</dbReference>
<dbReference type="InterPro" id="IPR036259">
    <property type="entry name" value="MFS_trans_sf"/>
</dbReference>
<keyword evidence="3" id="KW-1003">Cell membrane</keyword>
<feature type="transmembrane region" description="Helical" evidence="7">
    <location>
        <begin position="45"/>
        <end position="66"/>
    </location>
</feature>
<feature type="transmembrane region" description="Helical" evidence="7">
    <location>
        <begin position="137"/>
        <end position="161"/>
    </location>
</feature>
<dbReference type="AlphaFoldDB" id="A0A285D5E4"/>
<keyword evidence="10" id="KW-1185">Reference proteome</keyword>